<dbReference type="RefSeq" id="WP_147494520.1">
    <property type="nucleotide sequence ID" value="NZ_CP041659.1"/>
</dbReference>
<keyword evidence="1" id="KW-0732">Signal</keyword>
<dbReference type="Proteomes" id="UP000321857">
    <property type="component" value="Chromosome"/>
</dbReference>
<dbReference type="OrthoDB" id="9810773at2"/>
<evidence type="ECO:0000313" key="3">
    <source>
        <dbReference type="Proteomes" id="UP000321857"/>
    </source>
</evidence>
<protein>
    <recommendedName>
        <fullName evidence="4">SH3b domain-containing protein</fullName>
    </recommendedName>
</protein>
<dbReference type="KEGG" id="sxa:FMM02_08960"/>
<feature type="chain" id="PRO_5022026641" description="SH3b domain-containing protein" evidence="1">
    <location>
        <begin position="21"/>
        <end position="156"/>
    </location>
</feature>
<reference evidence="2 3" key="1">
    <citation type="submission" date="2019-07" db="EMBL/GenBank/DDBJ databases">
        <title>Sphingomonas AE3 Genome sequencing and assembly.</title>
        <authorList>
            <person name="Kim H."/>
        </authorList>
    </citation>
    <scope>NUCLEOTIDE SEQUENCE [LARGE SCALE GENOMIC DNA]</scope>
    <source>
        <strain evidence="2 3">AE3</strain>
    </source>
</reference>
<evidence type="ECO:0008006" key="4">
    <source>
        <dbReference type="Google" id="ProtNLM"/>
    </source>
</evidence>
<accession>A0A516IT19</accession>
<dbReference type="AlphaFoldDB" id="A0A516IT19"/>
<evidence type="ECO:0000256" key="1">
    <source>
        <dbReference type="SAM" id="SignalP"/>
    </source>
</evidence>
<dbReference type="Pfam" id="PF06347">
    <property type="entry name" value="SH3_4"/>
    <property type="match status" value="2"/>
</dbReference>
<proteinExistence type="predicted"/>
<name>A0A516IT19_9SPHN</name>
<sequence>MLKRGLGIALLLTLAATASAQDKTPPYWASIASGEAMMRTGPGRNYPGIWLYKRRDLPVRVVQVYPNWRKIEDPDGQQGWMLVSLLSDRQTAIVKPGAPRDIHVRADRAAPVRYRAESGVVGRVDRCTGGFCQFKVGKREGWIAQHDLWGGVSSTD</sequence>
<feature type="signal peptide" evidence="1">
    <location>
        <begin position="1"/>
        <end position="20"/>
    </location>
</feature>
<keyword evidence="3" id="KW-1185">Reference proteome</keyword>
<dbReference type="InterPro" id="IPR010466">
    <property type="entry name" value="DUF1058"/>
</dbReference>
<dbReference type="EMBL" id="CP041659">
    <property type="protein sequence ID" value="QDP20072.1"/>
    <property type="molecule type" value="Genomic_DNA"/>
</dbReference>
<gene>
    <name evidence="2" type="ORF">FMM02_08960</name>
</gene>
<evidence type="ECO:0000313" key="2">
    <source>
        <dbReference type="EMBL" id="QDP20072.1"/>
    </source>
</evidence>
<organism evidence="2 3">
    <name type="scientific">Sphingomonas xanthus</name>
    <dbReference type="NCBI Taxonomy" id="2594473"/>
    <lineage>
        <taxon>Bacteria</taxon>
        <taxon>Pseudomonadati</taxon>
        <taxon>Pseudomonadota</taxon>
        <taxon>Alphaproteobacteria</taxon>
        <taxon>Sphingomonadales</taxon>
        <taxon>Sphingomonadaceae</taxon>
        <taxon>Sphingomonas</taxon>
    </lineage>
</organism>